<reference evidence="2 3" key="1">
    <citation type="submission" date="2023-08" db="EMBL/GenBank/DDBJ databases">
        <authorList>
            <person name="Palmer J.M."/>
        </authorList>
    </citation>
    <scope>NUCLEOTIDE SEQUENCE [LARGE SCALE GENOMIC DNA]</scope>
    <source>
        <strain evidence="2 3">TWF481</strain>
    </source>
</reference>
<evidence type="ECO:0000313" key="2">
    <source>
        <dbReference type="EMBL" id="KAK6501944.1"/>
    </source>
</evidence>
<comment type="caution">
    <text evidence="2">The sequence shown here is derived from an EMBL/GenBank/DDBJ whole genome shotgun (WGS) entry which is preliminary data.</text>
</comment>
<proteinExistence type="predicted"/>
<name>A0AAV9W4S3_9PEZI</name>
<sequence length="477" mass="55095">MRIDEYIVWLVPPLVGVRAFEIAFNPYNMYTAPGIFFADKPLPEFNWSVYPRYSCNAVNWEGYPLEAKGFVADILFREAPGTPAKIPQIVAFYRADFPGPDQFDPCLPGNIKLIARIGRNADDPVGRIVKLSPWKGNRITHWQEINPRDLQTFEMDVVRQLKLEPWNMAFKVARNRFGATSFNWEIKPGNAENGYMTESYICLFGFNYYERRQGYGSDYNEDEQGYDTESDLDELADELTVYTSDEDVPAGGRSPGRLERVLPAPREIIRDNSRWVYRPTTTCKGLYPAYVNWRNDRIRNAGDYIRYDPNTYLYKQSYETLIGRGNIIDVELDKQQQEEFKRQQAGVRAAELFYETMAGEVNPPRSWIKRNPALDEIWLWDNPEKMEYAPADPLQALLDVESNNIPEEDLNYVMQPKVSRERLPGIPPKFRDVGEPAPARQPAEEPAEEPFGPRRWAPKNTMHDIFSGPPSPDMDTK</sequence>
<organism evidence="2 3">
    <name type="scientific">Arthrobotrys musiformis</name>
    <dbReference type="NCBI Taxonomy" id="47236"/>
    <lineage>
        <taxon>Eukaryota</taxon>
        <taxon>Fungi</taxon>
        <taxon>Dikarya</taxon>
        <taxon>Ascomycota</taxon>
        <taxon>Pezizomycotina</taxon>
        <taxon>Orbiliomycetes</taxon>
        <taxon>Orbiliales</taxon>
        <taxon>Orbiliaceae</taxon>
        <taxon>Arthrobotrys</taxon>
    </lineage>
</organism>
<dbReference type="Proteomes" id="UP001370758">
    <property type="component" value="Unassembled WGS sequence"/>
</dbReference>
<keyword evidence="3" id="KW-1185">Reference proteome</keyword>
<protein>
    <submittedName>
        <fullName evidence="2">Uncharacterized protein</fullName>
    </submittedName>
</protein>
<feature type="region of interest" description="Disordered" evidence="1">
    <location>
        <begin position="423"/>
        <end position="477"/>
    </location>
</feature>
<feature type="compositionally biased region" description="Basic and acidic residues" evidence="1">
    <location>
        <begin position="423"/>
        <end position="434"/>
    </location>
</feature>
<evidence type="ECO:0000256" key="1">
    <source>
        <dbReference type="SAM" id="MobiDB-lite"/>
    </source>
</evidence>
<dbReference type="EMBL" id="JAVHJL010000006">
    <property type="protein sequence ID" value="KAK6501944.1"/>
    <property type="molecule type" value="Genomic_DNA"/>
</dbReference>
<gene>
    <name evidence="2" type="ORF">TWF481_009762</name>
</gene>
<dbReference type="AlphaFoldDB" id="A0AAV9W4S3"/>
<accession>A0AAV9W4S3</accession>
<evidence type="ECO:0000313" key="3">
    <source>
        <dbReference type="Proteomes" id="UP001370758"/>
    </source>
</evidence>